<gene>
    <name evidence="2" type="ORF">HMPREF0428_01904</name>
</gene>
<protein>
    <submittedName>
        <fullName evidence="2">Uncharacterized protein</fullName>
    </submittedName>
</protein>
<evidence type="ECO:0000256" key="1">
    <source>
        <dbReference type="SAM" id="Phobius"/>
    </source>
</evidence>
<dbReference type="RefSeq" id="WP_003148094.1">
    <property type="nucleotide sequence ID" value="NZ_GL883586.1"/>
</dbReference>
<organism evidence="2 3">
    <name type="scientific">Gemella haemolysans M341</name>
    <dbReference type="NCBI Taxonomy" id="562981"/>
    <lineage>
        <taxon>Bacteria</taxon>
        <taxon>Bacillati</taxon>
        <taxon>Bacillota</taxon>
        <taxon>Bacilli</taxon>
        <taxon>Bacillales</taxon>
        <taxon>Gemellaceae</taxon>
        <taxon>Gemella</taxon>
    </lineage>
</organism>
<evidence type="ECO:0000313" key="3">
    <source>
        <dbReference type="Proteomes" id="UP000004773"/>
    </source>
</evidence>
<keyword evidence="1" id="KW-0812">Transmembrane</keyword>
<reference evidence="2 3" key="1">
    <citation type="submission" date="2011-03" db="EMBL/GenBank/DDBJ databases">
        <title>The Genome Sequence of Gemella haemolysans M341.</title>
        <authorList>
            <consortium name="The Broad Institute Genome Sequencing Platform"/>
            <consortium name="The Broad Institute Genome Sequencing Center for Infectious Disease"/>
            <person name="Earl A."/>
            <person name="Ward D."/>
            <person name="Feldgarden M."/>
            <person name="Gevers D."/>
            <person name="Sibley C.D."/>
            <person name="Field T.R."/>
            <person name="Grinwis M."/>
            <person name="Eshaghurshan C.S."/>
            <person name="Surette M.G."/>
            <person name="Young S.K."/>
            <person name="Zeng Q."/>
            <person name="Gargeya S."/>
            <person name="Fitzgerald M."/>
            <person name="Haas B."/>
            <person name="Abouelleil A."/>
            <person name="Alvarado L."/>
            <person name="Arachchi H.M."/>
            <person name="Berlin A."/>
            <person name="Brown A."/>
            <person name="Chapman S.B."/>
            <person name="Chen Z."/>
            <person name="Dunbar C."/>
            <person name="Freedman E."/>
            <person name="Gearin G."/>
            <person name="Gellesch M."/>
            <person name="Goldberg J."/>
            <person name="Griggs A."/>
            <person name="Gujja S."/>
            <person name="Heilman E.R."/>
            <person name="Heiman D."/>
            <person name="Howarth C."/>
            <person name="Larson L."/>
            <person name="Lui A."/>
            <person name="MacDonald P.J.P."/>
            <person name="Mehta T."/>
            <person name="Montmayeur A."/>
            <person name="Murphy C."/>
            <person name="Neiman D."/>
            <person name="Pearson M."/>
            <person name="Priest M."/>
            <person name="Roberts A."/>
            <person name="Saif S."/>
            <person name="Shea T."/>
            <person name="Shenoy N."/>
            <person name="Sisk P."/>
            <person name="Stolte C."/>
            <person name="Sykes S."/>
            <person name="White J."/>
            <person name="Yandava C."/>
            <person name="Wortman J."/>
            <person name="Nusbaum C."/>
            <person name="Birren B."/>
        </authorList>
    </citation>
    <scope>NUCLEOTIDE SEQUENCE [LARGE SCALE GENOMIC DNA]</scope>
    <source>
        <strain evidence="2 3">M341</strain>
    </source>
</reference>
<keyword evidence="1" id="KW-0472">Membrane</keyword>
<feature type="transmembrane region" description="Helical" evidence="1">
    <location>
        <begin position="12"/>
        <end position="29"/>
    </location>
</feature>
<comment type="caution">
    <text evidence="2">The sequence shown here is derived from an EMBL/GenBank/DDBJ whole genome shotgun (WGS) entry which is preliminary data.</text>
</comment>
<dbReference type="EMBL" id="ACRO01000047">
    <property type="protein sequence ID" value="EGF86102.1"/>
    <property type="molecule type" value="Genomic_DNA"/>
</dbReference>
<dbReference type="Proteomes" id="UP000004773">
    <property type="component" value="Unassembled WGS sequence"/>
</dbReference>
<name>A0AA87ARL2_9BACL</name>
<keyword evidence="1" id="KW-1133">Transmembrane helix</keyword>
<sequence length="129" mass="14817">MKKGKSLEDYGWIINVLALIVAIFSLWYSSQSANSAKESADFAKKANIIQIETYKFEELNKDIETIQRLYAKYKHNSKLVLESSDLEELEKVFEGLTGHIDIDEKDDSTNYAKVKKSGIKLKEACERYI</sequence>
<proteinExistence type="predicted"/>
<evidence type="ECO:0000313" key="2">
    <source>
        <dbReference type="EMBL" id="EGF86102.1"/>
    </source>
</evidence>
<accession>A0AA87ARL2</accession>
<dbReference type="AlphaFoldDB" id="A0AA87ARL2"/>